<proteinExistence type="predicted"/>
<gene>
    <name evidence="1" type="ORF">C4900_01200</name>
</gene>
<organism evidence="1 2">
    <name type="scientific">Acidiferrobacter thiooxydans</name>
    <dbReference type="NCBI Taxonomy" id="163359"/>
    <lineage>
        <taxon>Bacteria</taxon>
        <taxon>Pseudomonadati</taxon>
        <taxon>Pseudomonadota</taxon>
        <taxon>Gammaproteobacteria</taxon>
        <taxon>Acidiferrobacterales</taxon>
        <taxon>Acidiferrobacteraceae</taxon>
        <taxon>Acidiferrobacter</taxon>
    </lineage>
</organism>
<dbReference type="STRING" id="163359.A9R16_08590"/>
<accession>A0A1C2G3P3</accession>
<evidence type="ECO:0000313" key="2">
    <source>
        <dbReference type="Proteomes" id="UP000253250"/>
    </source>
</evidence>
<keyword evidence="2" id="KW-1185">Reference proteome</keyword>
<protein>
    <submittedName>
        <fullName evidence="1">Uncharacterized protein</fullName>
    </submittedName>
</protein>
<name>A0A1C2G3P3_9GAMM</name>
<dbReference type="Proteomes" id="UP000253250">
    <property type="component" value="Unassembled WGS sequence"/>
</dbReference>
<dbReference type="AlphaFoldDB" id="A0A1C2G3P3"/>
<sequence length="157" mass="17605">MDDEVVEVYSSEEARLKAERHRRDLADTLDALSERVGSAVEQIERQVTFPIRWSLEHPLLAVGLSLSAGVLLGRRLQRSRPKRTKALARELEGAYLQGRRDEAEQRPPREPEYWAGVKLADGAEIGGLLLEAAKPLLHHLTQGLVESLNNSVREPRA</sequence>
<dbReference type="OrthoDB" id="9919065at2"/>
<evidence type="ECO:0000313" key="1">
    <source>
        <dbReference type="EMBL" id="RCN58443.1"/>
    </source>
</evidence>
<dbReference type="EMBL" id="PSYR01000001">
    <property type="protein sequence ID" value="RCN58443.1"/>
    <property type="molecule type" value="Genomic_DNA"/>
</dbReference>
<reference evidence="1 2" key="1">
    <citation type="submission" date="2018-02" db="EMBL/GenBank/DDBJ databases">
        <title>Insights into the biology of acidophilic members of the Acidiferrobacteraceae family derived from comparative genomic analyses.</title>
        <authorList>
            <person name="Issotta F."/>
            <person name="Thyssen C."/>
            <person name="Mena C."/>
            <person name="Moya A."/>
            <person name="Bellenberg S."/>
            <person name="Sproer C."/>
            <person name="Covarrubias P.C."/>
            <person name="Sand W."/>
            <person name="Quatrini R."/>
            <person name="Vera M."/>
        </authorList>
    </citation>
    <scope>NUCLEOTIDE SEQUENCE [LARGE SCALE GENOMIC DNA]</scope>
    <source>
        <strain evidence="2">m-1</strain>
    </source>
</reference>
<comment type="caution">
    <text evidence="1">The sequence shown here is derived from an EMBL/GenBank/DDBJ whole genome shotgun (WGS) entry which is preliminary data.</text>
</comment>
<dbReference type="RefSeq" id="WP_065969152.1">
    <property type="nucleotide sequence ID" value="NZ_CP080624.1"/>
</dbReference>